<dbReference type="Proteomes" id="UP000679725">
    <property type="component" value="Unassembled WGS sequence"/>
</dbReference>
<sequence>MKALSIILFVICLGCTKQPSLPANSKFNVISVLNDSVWFGTGKALRIKEPGGEIESGQKFNLIVFTDIDYPGMGGGPKPNTNNGCIDPECTRTQSLVIYNVPLKKGHFKVAKLNKRSQQKNEYASMSYIGNTGGLVNRYVYKGLKPGWIKVTKFDKDLGIVEGRLDISFSQDTESDLLVLRNRMPATARFTDALFRIKITDVLLK</sequence>
<gene>
    <name evidence="1" type="ORF">DYBT9623_05361</name>
</gene>
<dbReference type="RefSeq" id="WP_215236583.1">
    <property type="nucleotide sequence ID" value="NZ_CAJRAU010000012.1"/>
</dbReference>
<keyword evidence="2" id="KW-1185">Reference proteome</keyword>
<name>A0ABM8UYB6_9BACT</name>
<organism evidence="1 2">
    <name type="scientific">Dyadobacter linearis</name>
    <dbReference type="NCBI Taxonomy" id="2823330"/>
    <lineage>
        <taxon>Bacteria</taxon>
        <taxon>Pseudomonadati</taxon>
        <taxon>Bacteroidota</taxon>
        <taxon>Cytophagia</taxon>
        <taxon>Cytophagales</taxon>
        <taxon>Spirosomataceae</taxon>
        <taxon>Dyadobacter</taxon>
    </lineage>
</organism>
<evidence type="ECO:0000313" key="1">
    <source>
        <dbReference type="EMBL" id="CAG5074674.1"/>
    </source>
</evidence>
<protein>
    <submittedName>
        <fullName evidence="1">Uncharacterized protein</fullName>
    </submittedName>
</protein>
<proteinExistence type="predicted"/>
<dbReference type="EMBL" id="CAJRAU010000012">
    <property type="protein sequence ID" value="CAG5074674.1"/>
    <property type="molecule type" value="Genomic_DNA"/>
</dbReference>
<comment type="caution">
    <text evidence="1">The sequence shown here is derived from an EMBL/GenBank/DDBJ whole genome shotgun (WGS) entry which is preliminary data.</text>
</comment>
<accession>A0ABM8UYB6</accession>
<evidence type="ECO:0000313" key="2">
    <source>
        <dbReference type="Proteomes" id="UP000679725"/>
    </source>
</evidence>
<reference evidence="1 2" key="1">
    <citation type="submission" date="2021-04" db="EMBL/GenBank/DDBJ databases">
        <authorList>
            <person name="Rodrigo-Torres L."/>
            <person name="Arahal R. D."/>
            <person name="Lucena T."/>
        </authorList>
    </citation>
    <scope>NUCLEOTIDE SEQUENCE [LARGE SCALE GENOMIC DNA]</scope>
    <source>
        <strain evidence="1 2">CECT 9623</strain>
    </source>
</reference>